<keyword evidence="3" id="KW-1185">Reference proteome</keyword>
<dbReference type="Pfam" id="PF00397">
    <property type="entry name" value="WW"/>
    <property type="match status" value="1"/>
</dbReference>
<accession>A0ABD3P0Q8</accession>
<dbReference type="EMBL" id="JABMIG020000323">
    <property type="protein sequence ID" value="KAL3781222.1"/>
    <property type="molecule type" value="Genomic_DNA"/>
</dbReference>
<feature type="domain" description="WW" evidence="1">
    <location>
        <begin position="7"/>
        <end position="33"/>
    </location>
</feature>
<evidence type="ECO:0000259" key="1">
    <source>
        <dbReference type="Pfam" id="PF00397"/>
    </source>
</evidence>
<organism evidence="2 3">
    <name type="scientific">Cyclotella cryptica</name>
    <dbReference type="NCBI Taxonomy" id="29204"/>
    <lineage>
        <taxon>Eukaryota</taxon>
        <taxon>Sar</taxon>
        <taxon>Stramenopiles</taxon>
        <taxon>Ochrophyta</taxon>
        <taxon>Bacillariophyta</taxon>
        <taxon>Coscinodiscophyceae</taxon>
        <taxon>Thalassiosirophycidae</taxon>
        <taxon>Stephanodiscales</taxon>
        <taxon>Stephanodiscaceae</taxon>
        <taxon>Cyclotella</taxon>
    </lineage>
</organism>
<dbReference type="Proteomes" id="UP001516023">
    <property type="component" value="Unassembled WGS sequence"/>
</dbReference>
<dbReference type="Gene3D" id="2.20.70.10">
    <property type="match status" value="1"/>
</dbReference>
<dbReference type="InterPro" id="IPR001202">
    <property type="entry name" value="WW_dom"/>
</dbReference>
<proteinExistence type="predicted"/>
<evidence type="ECO:0000313" key="3">
    <source>
        <dbReference type="Proteomes" id="UP001516023"/>
    </source>
</evidence>
<comment type="caution">
    <text evidence="2">The sequence shown here is derived from an EMBL/GenBank/DDBJ whole genome shotgun (WGS) entry which is preliminary data.</text>
</comment>
<evidence type="ECO:0000313" key="2">
    <source>
        <dbReference type="EMBL" id="KAL3781222.1"/>
    </source>
</evidence>
<dbReference type="AlphaFoldDB" id="A0ABD3P0Q8"/>
<name>A0ABD3P0Q8_9STRA</name>
<gene>
    <name evidence="2" type="ORF">HJC23_003539</name>
</gene>
<reference evidence="2 3" key="1">
    <citation type="journal article" date="2020" name="G3 (Bethesda)">
        <title>Improved Reference Genome for Cyclotella cryptica CCMP332, a Model for Cell Wall Morphogenesis, Salinity Adaptation, and Lipid Production in Diatoms (Bacillariophyta).</title>
        <authorList>
            <person name="Roberts W.R."/>
            <person name="Downey K.M."/>
            <person name="Ruck E.C."/>
            <person name="Traller J.C."/>
            <person name="Alverson A.J."/>
        </authorList>
    </citation>
    <scope>NUCLEOTIDE SEQUENCE [LARGE SCALE GENOMIC DNA]</scope>
    <source>
        <strain evidence="2 3">CCMP332</strain>
    </source>
</reference>
<protein>
    <recommendedName>
        <fullName evidence="1">WW domain-containing protein</fullName>
    </recommendedName>
</protein>
<sequence length="263" mass="30920">MSPIKNEEWTQLIVPNSGRVYFYNVTNGESRWDIRNQGGPYDGIKYSNPRPLQSDARVADHAYHNRNYRSLNSAYEYADDQYQKRRRPEYQFMTPPRADRRSRVELGSHPGSKWILDKPEESIRRDLLDMYHHHKMQESTKLLADTYEPPKHATDRTTAKTYYVHSLPARNDVEPTPQNYNKDYVRLSHDYKRMAKYRVNCESDFCPVCNIFRRFWITTDTNTRNTGNGLKRCVWSLSFNSLASAAASAFLTFSNLASWGLRR</sequence>